<dbReference type="RefSeq" id="WP_241913840.1">
    <property type="nucleotide sequence ID" value="NZ_CP093326.1"/>
</dbReference>
<dbReference type="SUPFAM" id="SSF51679">
    <property type="entry name" value="Bacterial luciferase-like"/>
    <property type="match status" value="1"/>
</dbReference>
<comment type="similarity">
    <text evidence="5">Belongs to the NtaA/SnaA/DszA monooxygenase family.</text>
</comment>
<keyword evidence="2" id="KW-0288">FMN</keyword>
<evidence type="ECO:0000256" key="2">
    <source>
        <dbReference type="ARBA" id="ARBA00022643"/>
    </source>
</evidence>
<dbReference type="EC" id="1.14.-.-" evidence="7"/>
<dbReference type="PANTHER" id="PTHR30011:SF16">
    <property type="entry name" value="C2H2 FINGER DOMAIN TRANSCRIPTION FACTOR (EUROFUNG)-RELATED"/>
    <property type="match status" value="1"/>
</dbReference>
<dbReference type="InterPro" id="IPR016215">
    <property type="entry name" value="NTA_MOA"/>
</dbReference>
<evidence type="ECO:0000256" key="5">
    <source>
        <dbReference type="ARBA" id="ARBA00033748"/>
    </source>
</evidence>
<keyword evidence="4 7" id="KW-0503">Monooxygenase</keyword>
<dbReference type="PIRSF" id="PIRSF000337">
    <property type="entry name" value="NTA_MOA"/>
    <property type="match status" value="1"/>
</dbReference>
<gene>
    <name evidence="7" type="ORF">MNQ99_17310</name>
</gene>
<proteinExistence type="inferred from homology"/>
<dbReference type="NCBIfam" id="TIGR03860">
    <property type="entry name" value="FMN_nitrolo"/>
    <property type="match status" value="1"/>
</dbReference>
<keyword evidence="1" id="KW-0285">Flavoprotein</keyword>
<dbReference type="Pfam" id="PF00296">
    <property type="entry name" value="Bac_luciferase"/>
    <property type="match status" value="1"/>
</dbReference>
<evidence type="ECO:0000256" key="1">
    <source>
        <dbReference type="ARBA" id="ARBA00022630"/>
    </source>
</evidence>
<reference evidence="7 8" key="1">
    <citation type="submission" date="2022-03" db="EMBL/GenBank/DDBJ databases">
        <title>Isotopic signatures of nitrous oxide derived from detoxification processes.</title>
        <authorList>
            <person name="Behrendt U."/>
            <person name="Buchen C."/>
            <person name="Well R."/>
            <person name="Ulrich A."/>
            <person name="Rohe L."/>
            <person name="Kolb S."/>
            <person name="Schloter M."/>
            <person name="Horn M.A."/>
            <person name="Augustin J."/>
        </authorList>
    </citation>
    <scope>NUCLEOTIDE SEQUENCE [LARGE SCALE GENOMIC DNA]</scope>
    <source>
        <strain evidence="7 8">S4-C24</strain>
    </source>
</reference>
<dbReference type="InterPro" id="IPR036661">
    <property type="entry name" value="Luciferase-like_sf"/>
</dbReference>
<evidence type="ECO:0000313" key="7">
    <source>
        <dbReference type="EMBL" id="UNK45649.1"/>
    </source>
</evidence>
<dbReference type="PANTHER" id="PTHR30011">
    <property type="entry name" value="ALKANESULFONATE MONOOXYGENASE-RELATED"/>
    <property type="match status" value="1"/>
</dbReference>
<dbReference type="GO" id="GO:0004497">
    <property type="term" value="F:monooxygenase activity"/>
    <property type="evidence" value="ECO:0007669"/>
    <property type="project" value="UniProtKB-KW"/>
</dbReference>
<keyword evidence="3 7" id="KW-0560">Oxidoreductase</keyword>
<dbReference type="Gene3D" id="3.20.20.30">
    <property type="entry name" value="Luciferase-like domain"/>
    <property type="match status" value="1"/>
</dbReference>
<organism evidence="7 8">
    <name type="scientific">Arthrobacter sulfonylureivorans</name>
    <dbReference type="NCBI Taxonomy" id="2486855"/>
    <lineage>
        <taxon>Bacteria</taxon>
        <taxon>Bacillati</taxon>
        <taxon>Actinomycetota</taxon>
        <taxon>Actinomycetes</taxon>
        <taxon>Micrococcales</taxon>
        <taxon>Micrococcaceae</taxon>
        <taxon>Arthrobacter</taxon>
    </lineage>
</organism>
<evidence type="ECO:0000313" key="8">
    <source>
        <dbReference type="Proteomes" id="UP000829069"/>
    </source>
</evidence>
<dbReference type="InterPro" id="IPR011251">
    <property type="entry name" value="Luciferase-like_dom"/>
</dbReference>
<sequence length="440" mass="48595">MTAAPKHPTNHMVLTTFMLPAGYHRDSWRRPGSRAEELGNLSFVADLTQMAEDAKLDAVFFGDIVHANNLFRNDIMMNGFYEPISVLSALAARTKNIGLIGTMSTSFSEPYNAARQFAGLDHMSGGRAGWNIVTSRDGFANFGGDSAPDPAQRYERAAEFVDVTMRLWDSWSDDAIRADRESGVWVDPAGLKPLNHQGRFYNVQGPINMPRPPQGRPVLVQAGSSVPGMDLGSSVADVIYTAQPRKEQAQDFYAKMRVLVESKGRKADSIKVVPGILPIIADTAQEAEELAAELAGYLDLDAGRRQISGDLKIDIDDIGFDERIPAERFSEDPDRGSRYHIFRKKSVEGQMTLRELIVDRARSTGHTWMAGTAGQVADAMIDWFTSGACDGFNLNSPFNPGGFEAICHKLVPELQERGYFRQEYEGTTLRDNLKLDRPAA</sequence>
<feature type="domain" description="Luciferase-like" evidence="6">
    <location>
        <begin position="37"/>
        <end position="387"/>
    </location>
</feature>
<evidence type="ECO:0000256" key="3">
    <source>
        <dbReference type="ARBA" id="ARBA00023002"/>
    </source>
</evidence>
<dbReference type="InterPro" id="IPR051260">
    <property type="entry name" value="Diverse_substr_monoxygenases"/>
</dbReference>
<dbReference type="Proteomes" id="UP000829069">
    <property type="component" value="Chromosome"/>
</dbReference>
<protein>
    <submittedName>
        <fullName evidence="7">NtaA/DmoA family FMN-dependent monooxygenase</fullName>
        <ecNumber evidence="7">1.14.-.-</ecNumber>
    </submittedName>
</protein>
<dbReference type="EMBL" id="CP093326">
    <property type="protein sequence ID" value="UNK45649.1"/>
    <property type="molecule type" value="Genomic_DNA"/>
</dbReference>
<keyword evidence="8" id="KW-1185">Reference proteome</keyword>
<name>A0ABY3WD55_9MICC</name>
<dbReference type="CDD" id="cd01095">
    <property type="entry name" value="Nitrilotriacetate_monoxgenase"/>
    <property type="match status" value="1"/>
</dbReference>
<evidence type="ECO:0000256" key="4">
    <source>
        <dbReference type="ARBA" id="ARBA00023033"/>
    </source>
</evidence>
<accession>A0ABY3WD55</accession>
<evidence type="ECO:0000259" key="6">
    <source>
        <dbReference type="Pfam" id="PF00296"/>
    </source>
</evidence>